<keyword evidence="1" id="KW-1185">Reference proteome</keyword>
<sequence>MIDVETLTDMSCYQGLQSFPMSTMAESAKPTWNMNSRDSKCSRKNNITCGILPTLRALASRECNDQGSVCLVPLDVEMDAAIHLQMILLEAYCREIGIRVSRVPLNTLQDLLGPGHSDLSCVLIDDPYFTDPPE</sequence>
<proteinExistence type="predicted"/>
<accession>A0ABM1IE25</accession>
<dbReference type="Proteomes" id="UP000694924">
    <property type="component" value="Unplaced"/>
</dbReference>
<organism evidence="1 2">
    <name type="scientific">Polistes dominula</name>
    <name type="common">European paper wasp</name>
    <name type="synonym">Vespa dominula</name>
    <dbReference type="NCBI Taxonomy" id="743375"/>
    <lineage>
        <taxon>Eukaryota</taxon>
        <taxon>Metazoa</taxon>
        <taxon>Ecdysozoa</taxon>
        <taxon>Arthropoda</taxon>
        <taxon>Hexapoda</taxon>
        <taxon>Insecta</taxon>
        <taxon>Pterygota</taxon>
        <taxon>Neoptera</taxon>
        <taxon>Endopterygota</taxon>
        <taxon>Hymenoptera</taxon>
        <taxon>Apocrita</taxon>
        <taxon>Aculeata</taxon>
        <taxon>Vespoidea</taxon>
        <taxon>Vespidae</taxon>
        <taxon>Polistinae</taxon>
        <taxon>Polistini</taxon>
        <taxon>Polistes</taxon>
    </lineage>
</organism>
<reference evidence="2" key="1">
    <citation type="submission" date="2025-08" db="UniProtKB">
        <authorList>
            <consortium name="RefSeq"/>
        </authorList>
    </citation>
    <scope>IDENTIFICATION</scope>
    <source>
        <tissue evidence="2">Whole body</tissue>
    </source>
</reference>
<evidence type="ECO:0000313" key="1">
    <source>
        <dbReference type="Proteomes" id="UP000694924"/>
    </source>
</evidence>
<name>A0ABM1IE25_POLDO</name>
<dbReference type="RefSeq" id="XP_015178462.1">
    <property type="nucleotide sequence ID" value="XM_015322976.1"/>
</dbReference>
<gene>
    <name evidence="2" type="primary">LOC107067446</name>
</gene>
<dbReference type="InterPro" id="IPR029064">
    <property type="entry name" value="Ribosomal_eL30-like_sf"/>
</dbReference>
<dbReference type="GeneID" id="107067446"/>
<protein>
    <submittedName>
        <fullName evidence="2">Uncharacterized protein LOC107067446</fullName>
    </submittedName>
</protein>
<evidence type="ECO:0000313" key="2">
    <source>
        <dbReference type="RefSeq" id="XP_015178462.1"/>
    </source>
</evidence>
<dbReference type="Gene3D" id="3.30.1330.30">
    <property type="match status" value="1"/>
</dbReference>